<gene>
    <name evidence="3" type="ORF">GHT09_000776</name>
    <name evidence="4" type="ORF">MONAX_5E004686</name>
</gene>
<organism evidence="4 5">
    <name type="scientific">Marmota monax</name>
    <name type="common">Woodchuck</name>
    <dbReference type="NCBI Taxonomy" id="9995"/>
    <lineage>
        <taxon>Eukaryota</taxon>
        <taxon>Metazoa</taxon>
        <taxon>Chordata</taxon>
        <taxon>Craniata</taxon>
        <taxon>Vertebrata</taxon>
        <taxon>Euteleostomi</taxon>
        <taxon>Mammalia</taxon>
        <taxon>Eutheria</taxon>
        <taxon>Euarchontoglires</taxon>
        <taxon>Glires</taxon>
        <taxon>Rodentia</taxon>
        <taxon>Sciuromorpha</taxon>
        <taxon>Sciuridae</taxon>
        <taxon>Xerinae</taxon>
        <taxon>Marmotini</taxon>
        <taxon>Marmota</taxon>
    </lineage>
</organism>
<dbReference type="Proteomes" id="UP000335636">
    <property type="component" value="Unassembled WGS sequence"/>
</dbReference>
<evidence type="ECO:0000256" key="2">
    <source>
        <dbReference type="SAM" id="SignalP"/>
    </source>
</evidence>
<feature type="signal peptide" evidence="2">
    <location>
        <begin position="1"/>
        <end position="34"/>
    </location>
</feature>
<keyword evidence="5" id="KW-1185">Reference proteome</keyword>
<evidence type="ECO:0000313" key="4">
    <source>
        <dbReference type="EMBL" id="VTJ63530.1"/>
    </source>
</evidence>
<name>A0A5E4B305_MARMO</name>
<dbReference type="AlphaFoldDB" id="A0A5E4B305"/>
<reference evidence="4 5" key="1">
    <citation type="submission" date="2019-04" db="EMBL/GenBank/DDBJ databases">
        <authorList>
            <person name="Alioto T."/>
            <person name="Alioto T."/>
        </authorList>
    </citation>
    <scope>NUCLEOTIDE SEQUENCE [LARGE SCALE GENOMIC DNA]</scope>
</reference>
<feature type="region of interest" description="Disordered" evidence="1">
    <location>
        <begin position="57"/>
        <end position="115"/>
    </location>
</feature>
<evidence type="ECO:0000313" key="5">
    <source>
        <dbReference type="Proteomes" id="UP000335636"/>
    </source>
</evidence>
<reference evidence="3" key="2">
    <citation type="submission" date="2020-08" db="EMBL/GenBank/DDBJ databases">
        <authorList>
            <person name="Shumante A."/>
            <person name="Zimin A.V."/>
            <person name="Puiu D."/>
            <person name="Salzberg S.L."/>
        </authorList>
    </citation>
    <scope>NUCLEOTIDE SEQUENCE</scope>
    <source>
        <strain evidence="3">WC2-LM</strain>
        <tissue evidence="3">Liver</tissue>
    </source>
</reference>
<feature type="compositionally biased region" description="Basic and acidic residues" evidence="1">
    <location>
        <begin position="67"/>
        <end position="85"/>
    </location>
</feature>
<proteinExistence type="predicted"/>
<dbReference type="EMBL" id="WJEC01007797">
    <property type="protein sequence ID" value="KAF7467842.1"/>
    <property type="molecule type" value="Genomic_DNA"/>
</dbReference>
<accession>A0A5E4B305</accession>
<evidence type="ECO:0000313" key="3">
    <source>
        <dbReference type="EMBL" id="KAF7467842.1"/>
    </source>
</evidence>
<keyword evidence="2" id="KW-0732">Signal</keyword>
<sequence>MRLCLGLQPHPPSLRFLSLFLSLVLKDLVPKTQGNFWSNKSGDVHFQLALDTVDRSSHSLSASAGQKRAEEERENQKDQEDKVVEPLELQLAPPQSPVVGVGDRDQGQAPRTHPV</sequence>
<protein>
    <submittedName>
        <fullName evidence="4">Uncharacterized protein</fullName>
    </submittedName>
</protein>
<evidence type="ECO:0000256" key="1">
    <source>
        <dbReference type="SAM" id="MobiDB-lite"/>
    </source>
</evidence>
<feature type="chain" id="PRO_5036367693" evidence="2">
    <location>
        <begin position="35"/>
        <end position="115"/>
    </location>
</feature>
<dbReference type="EMBL" id="CABDUW010000232">
    <property type="protein sequence ID" value="VTJ63530.1"/>
    <property type="molecule type" value="Genomic_DNA"/>
</dbReference>
<dbReference type="Proteomes" id="UP000662637">
    <property type="component" value="Unassembled WGS sequence"/>
</dbReference>